<dbReference type="RefSeq" id="WP_349639399.1">
    <property type="nucleotide sequence ID" value="NZ_CP090958.1"/>
</dbReference>
<dbReference type="Gene3D" id="3.40.50.40">
    <property type="match status" value="1"/>
</dbReference>
<dbReference type="PIRSF" id="PIRSF500176">
    <property type="entry name" value="L_ASNase"/>
    <property type="match status" value="1"/>
</dbReference>
<dbReference type="SMART" id="SM00870">
    <property type="entry name" value="Asparaginase"/>
    <property type="match status" value="1"/>
</dbReference>
<dbReference type="EC" id="3.5.1.1" evidence="4"/>
<dbReference type="CDD" id="cd08963">
    <property type="entry name" value="L-asparaginase_I"/>
    <property type="match status" value="1"/>
</dbReference>
<dbReference type="InterPro" id="IPR001920">
    <property type="entry name" value="Asp/Glu_race"/>
</dbReference>
<dbReference type="InterPro" id="IPR036152">
    <property type="entry name" value="Asp/glu_Ase-like_sf"/>
</dbReference>
<dbReference type="InterPro" id="IPR040919">
    <property type="entry name" value="Asparaginase_C"/>
</dbReference>
<name>A0ABY8QWK6_9MICO</name>
<dbReference type="PRINTS" id="PR00139">
    <property type="entry name" value="ASNGLNASE"/>
</dbReference>
<dbReference type="SUPFAM" id="SSF53774">
    <property type="entry name" value="Glutaminase/Asparaginase"/>
    <property type="match status" value="1"/>
</dbReference>
<evidence type="ECO:0000256" key="1">
    <source>
        <dbReference type="PROSITE-ProRule" id="PRU10100"/>
    </source>
</evidence>
<dbReference type="InterPro" id="IPR006034">
    <property type="entry name" value="Asparaginase/glutaminase-like"/>
</dbReference>
<dbReference type="SUPFAM" id="SSF53681">
    <property type="entry name" value="Aspartate/glutamate racemase"/>
    <property type="match status" value="1"/>
</dbReference>
<organism evidence="4 5">
    <name type="scientific">Saxibacter everestensis</name>
    <dbReference type="NCBI Taxonomy" id="2909229"/>
    <lineage>
        <taxon>Bacteria</taxon>
        <taxon>Bacillati</taxon>
        <taxon>Actinomycetota</taxon>
        <taxon>Actinomycetes</taxon>
        <taxon>Micrococcales</taxon>
        <taxon>Brevibacteriaceae</taxon>
        <taxon>Saxibacter</taxon>
    </lineage>
</organism>
<evidence type="ECO:0000313" key="5">
    <source>
        <dbReference type="Proteomes" id="UP001209083"/>
    </source>
</evidence>
<dbReference type="InterPro" id="IPR027474">
    <property type="entry name" value="L-asparaginase_N"/>
</dbReference>
<dbReference type="PROSITE" id="PS51732">
    <property type="entry name" value="ASN_GLN_ASE_3"/>
    <property type="match status" value="1"/>
</dbReference>
<dbReference type="Gene3D" id="3.40.50.1170">
    <property type="entry name" value="L-asparaginase, N-terminal domain"/>
    <property type="match status" value="1"/>
</dbReference>
<dbReference type="PROSITE" id="PS00917">
    <property type="entry name" value="ASN_GLN_ASE_2"/>
    <property type="match status" value="1"/>
</dbReference>
<protein>
    <submittedName>
        <fullName evidence="4">Asparaginase domain-containing protein</fullName>
        <ecNumber evidence="4">3.5.1.1</ecNumber>
    </submittedName>
</protein>
<dbReference type="InterPro" id="IPR027475">
    <property type="entry name" value="Asparaginase/glutaminase_AS2"/>
</dbReference>
<dbReference type="Pfam" id="PF17763">
    <property type="entry name" value="Asparaginase_C"/>
    <property type="match status" value="1"/>
</dbReference>
<dbReference type="EMBL" id="CP090958">
    <property type="protein sequence ID" value="WGW12596.1"/>
    <property type="molecule type" value="Genomic_DNA"/>
</dbReference>
<dbReference type="InterPro" id="IPR027473">
    <property type="entry name" value="L-asparaginase_C"/>
</dbReference>
<sequence>MKSKASANTSEPRAARLGIITGSGPEAGLDLWSKVLRHNRSMLGELYQGDADAPHLIIVSVPELGHSMELESQEERVWWALERTARQLSPQVDYYVIACNTLNYYADRLDALGLSARLITPTQVVVQELQRLNTDSEQSVALLGSRQTMDVARWSSYASLAEHFRVELPADDDSLHRLIYDVKQAGGSTPRIEDAFLSLTDSLDSTVVLQACTELPLINVSSEAAAKTLIDVSDLLARALAEKHVDALLAGLGHDADGADPRLLVVYTGGTFGMHDLGAGLEANAELKAEISALIDEYDERRTTRLRWGYVKLDRIIDSAESSQQTAVDLAAEIRSNLDGAAGQAEYDGVLVIHGTDTLAYTASRVAFELADLHIPVVFTGAQLPLGFTGSDAPSNFAYALDVLTGVVTRQTWVALNHELHPAVRVSKYSSESMAGFASPRPLAPVTNQALADAVVVDKAMQGAGNARNIGLLSVFPGISAENLRAALACYPDGLVMECYGAGTAPVNTPGFVDALAAAVNAGTPVLAITQCQTGAVSLSRYAVGSVLADAGVIGGGDMTLEAALAKLGYLVSRDLDLAAIRDALAVNLIGEITTAY</sequence>
<feature type="domain" description="L-asparaginase N-terminal" evidence="2">
    <location>
        <begin position="262"/>
        <end position="446"/>
    </location>
</feature>
<dbReference type="PANTHER" id="PTHR11707:SF28">
    <property type="entry name" value="60 KDA LYSOPHOSPHOLIPASE"/>
    <property type="match status" value="1"/>
</dbReference>
<dbReference type="Pfam" id="PF00710">
    <property type="entry name" value="Asparaginase"/>
    <property type="match status" value="1"/>
</dbReference>
<dbReference type="Proteomes" id="UP001209083">
    <property type="component" value="Chromosome"/>
</dbReference>
<evidence type="ECO:0000259" key="3">
    <source>
        <dbReference type="Pfam" id="PF17763"/>
    </source>
</evidence>
<dbReference type="PANTHER" id="PTHR11707">
    <property type="entry name" value="L-ASPARAGINASE"/>
    <property type="match status" value="1"/>
</dbReference>
<proteinExistence type="predicted"/>
<dbReference type="Pfam" id="PF01177">
    <property type="entry name" value="Asp_Glu_race"/>
    <property type="match status" value="1"/>
</dbReference>
<dbReference type="Gene3D" id="3.40.50.1860">
    <property type="match status" value="2"/>
</dbReference>
<accession>A0ABY8QWK6</accession>
<dbReference type="PIRSF" id="PIRSF001220">
    <property type="entry name" value="L-ASNase_gatD"/>
    <property type="match status" value="1"/>
</dbReference>
<keyword evidence="5" id="KW-1185">Reference proteome</keyword>
<dbReference type="GO" id="GO:0004067">
    <property type="term" value="F:asparaginase activity"/>
    <property type="evidence" value="ECO:0007669"/>
    <property type="project" value="UniProtKB-EC"/>
</dbReference>
<dbReference type="InterPro" id="IPR037152">
    <property type="entry name" value="L-asparaginase_N_sf"/>
</dbReference>
<feature type="domain" description="Asparaginase/glutaminase C-terminal" evidence="3">
    <location>
        <begin position="469"/>
        <end position="584"/>
    </location>
</feature>
<evidence type="ECO:0000313" key="4">
    <source>
        <dbReference type="EMBL" id="WGW12596.1"/>
    </source>
</evidence>
<evidence type="ECO:0000259" key="2">
    <source>
        <dbReference type="Pfam" id="PF00710"/>
    </source>
</evidence>
<keyword evidence="4" id="KW-0378">Hydrolase</keyword>
<dbReference type="InterPro" id="IPR041725">
    <property type="entry name" value="L-asparaginase_I"/>
</dbReference>
<dbReference type="InterPro" id="IPR015942">
    <property type="entry name" value="Asp/Glu/hydantoin_racemase"/>
</dbReference>
<feature type="active site" evidence="1">
    <location>
        <position position="356"/>
    </location>
</feature>
<reference evidence="4 5" key="1">
    <citation type="submission" date="2023-05" db="EMBL/GenBank/DDBJ databases">
        <title>Lithophilousrod everest ZFBP1038 complete genpme.</title>
        <authorList>
            <person name="Tian M."/>
        </authorList>
    </citation>
    <scope>NUCLEOTIDE SEQUENCE [LARGE SCALE GENOMIC DNA]</scope>
    <source>
        <strain evidence="4 5">ZFBP1038</strain>
    </source>
</reference>
<gene>
    <name evidence="4" type="ORF">LWF01_02170</name>
</gene>
<dbReference type="SFLD" id="SFLDS00057">
    <property type="entry name" value="Glutaminase/Asparaginase"/>
    <property type="match status" value="1"/>
</dbReference>